<dbReference type="Gene3D" id="1.25.40.10">
    <property type="entry name" value="Tetratricopeptide repeat domain"/>
    <property type="match status" value="2"/>
</dbReference>
<evidence type="ECO:0000256" key="1">
    <source>
        <dbReference type="ARBA" id="ARBA00006192"/>
    </source>
</evidence>
<evidence type="ECO:0000313" key="8">
    <source>
        <dbReference type="Proteomes" id="UP000305067"/>
    </source>
</evidence>
<evidence type="ECO:0000313" key="7">
    <source>
        <dbReference type="EMBL" id="TFL06019.1"/>
    </source>
</evidence>
<dbReference type="STRING" id="1884261.A0A5C3R0C2"/>
<comment type="function">
    <text evidence="3">Regulates mitochondrial small subunit maturation by controlling 15S rRNA 5'-end processing. Localizes to the 5' precursor of the 15S rRNA in a position that is subsequently occupied by mS47 in the mature yeast mtSSU. Uses structure and sequence-specific RNA recognition, binding to a single-stranded region of the precursor and specifically recognizing bases -6 to -1. The exchange of Ccm1 for mS47 is coupled to the irreversible removal of precursor rRNA that is accompanied by conformational changes of the mitoribosomal proteins uS5m and mS26. These conformational changes signal completion of 5'-end rRNA processing through protection of the mature 5'-end of the 15S rRNA and stabilization of mS47. The removal of the 5' precursor together with the dissociation of Ccm1 may be catalyzed by the 5'-3' exoribonuclease Pet127. Involved in the specific removal of group I introns in mitochondrial encoded transcripts.</text>
</comment>
<feature type="region of interest" description="Disordered" evidence="6">
    <location>
        <begin position="472"/>
        <end position="493"/>
    </location>
</feature>
<feature type="compositionally biased region" description="Polar residues" evidence="6">
    <location>
        <begin position="11"/>
        <end position="20"/>
    </location>
</feature>
<evidence type="ECO:0000256" key="6">
    <source>
        <dbReference type="SAM" id="MobiDB-lite"/>
    </source>
</evidence>
<dbReference type="PANTHER" id="PTHR47936:SF1">
    <property type="entry name" value="PENTATRICOPEPTIDE REPEAT-CONTAINING PROTEIN GUN1, CHLOROPLASTIC"/>
    <property type="match status" value="1"/>
</dbReference>
<comment type="subunit">
    <text evidence="4">Binds to mitochondrial small subunit 15S rRNA.</text>
</comment>
<feature type="region of interest" description="Disordered" evidence="6">
    <location>
        <begin position="562"/>
        <end position="586"/>
    </location>
</feature>
<sequence>MLRSSSSSLSAPTRSLVTSLRNRPPRASSRSSQEPSSSNEQARSPRYLRRQAQFGSPDNYNAKIPRKSSSSSSKLALNKEGNTIVLLEPHVLSERLKKLCDRGKIEEAVNYLKSSPLDAQNTPVWNTLIWECMKAGKYSTGCLLYTQMKRRGFSPTTRTYATLFNGLARIESWHSYTKQLKNAESIYTYFMRHLQSVQKDDPRSPELDISPLAAYIRILGEAGEYQKIFDVYYELDPSGPLAPNHLIFTAMFSAIARFNAAARKQLNSTPAGVVDTKLLWKQTVTASERPRGIEIDPHLVTCAIQALAGGRQPEQALAFQLVRDYFGLTKAGDSITTGKFPLSPQALIAALMLCNTSHKPTLCLHYFRHLTDRRSKLHQQRAEELLDRGHIEEALKAHVNLAALGAPNQGVEAVQTLEYMIRREFTASNGPKIRPSKTTFELVLMACFRGADWSSACATFQLMTGLRTSDFKNDKSAAHPRQQHRSSDRNINPDAETMSSILRTAIASGTPANVAQALRMVNHLAAEKLLTPASGSKKQAKHERFYQAKLAQALTDAVDIVASPASKKSPRNRGRSSSDAQSGGSAPMLLSQAQITHWKQLRDRLKPDLAIRPLLEQEIRAVKEVDSFVEYETVQRHTMSPLSMHGVD</sequence>
<evidence type="ECO:0000256" key="5">
    <source>
        <dbReference type="PROSITE-ProRule" id="PRU00708"/>
    </source>
</evidence>
<feature type="repeat" description="PPR" evidence="5">
    <location>
        <begin position="121"/>
        <end position="155"/>
    </location>
</feature>
<organism evidence="7 8">
    <name type="scientific">Pterulicium gracile</name>
    <dbReference type="NCBI Taxonomy" id="1884261"/>
    <lineage>
        <taxon>Eukaryota</taxon>
        <taxon>Fungi</taxon>
        <taxon>Dikarya</taxon>
        <taxon>Basidiomycota</taxon>
        <taxon>Agaricomycotina</taxon>
        <taxon>Agaricomycetes</taxon>
        <taxon>Agaricomycetidae</taxon>
        <taxon>Agaricales</taxon>
        <taxon>Pleurotineae</taxon>
        <taxon>Pterulaceae</taxon>
        <taxon>Pterulicium</taxon>
    </lineage>
</organism>
<feature type="compositionally biased region" description="Low complexity" evidence="6">
    <location>
        <begin position="1"/>
        <end position="10"/>
    </location>
</feature>
<dbReference type="OrthoDB" id="185373at2759"/>
<evidence type="ECO:0008006" key="9">
    <source>
        <dbReference type="Google" id="ProtNLM"/>
    </source>
</evidence>
<gene>
    <name evidence="7" type="ORF">BDV98DRAFT_542377</name>
</gene>
<protein>
    <recommendedName>
        <fullName evidence="9">Pentacotripeptide-repeat region of PRORP domain-containing protein</fullName>
    </recommendedName>
</protein>
<keyword evidence="2" id="KW-0677">Repeat</keyword>
<dbReference type="PROSITE" id="PS51375">
    <property type="entry name" value="PPR"/>
    <property type="match status" value="1"/>
</dbReference>
<evidence type="ECO:0000256" key="4">
    <source>
        <dbReference type="ARBA" id="ARBA00044511"/>
    </source>
</evidence>
<evidence type="ECO:0000256" key="3">
    <source>
        <dbReference type="ARBA" id="ARBA00044493"/>
    </source>
</evidence>
<keyword evidence="8" id="KW-1185">Reference proteome</keyword>
<dbReference type="AlphaFoldDB" id="A0A5C3R0C2"/>
<proteinExistence type="inferred from homology"/>
<dbReference type="InterPro" id="IPR011990">
    <property type="entry name" value="TPR-like_helical_dom_sf"/>
</dbReference>
<dbReference type="NCBIfam" id="TIGR00756">
    <property type="entry name" value="PPR"/>
    <property type="match status" value="1"/>
</dbReference>
<evidence type="ECO:0000256" key="2">
    <source>
        <dbReference type="ARBA" id="ARBA00022737"/>
    </source>
</evidence>
<dbReference type="Proteomes" id="UP000305067">
    <property type="component" value="Unassembled WGS sequence"/>
</dbReference>
<comment type="similarity">
    <text evidence="1">Belongs to the CCM1 family.</text>
</comment>
<reference evidence="7 8" key="1">
    <citation type="journal article" date="2019" name="Nat. Ecol. Evol.">
        <title>Megaphylogeny resolves global patterns of mushroom evolution.</title>
        <authorList>
            <person name="Varga T."/>
            <person name="Krizsan K."/>
            <person name="Foldi C."/>
            <person name="Dima B."/>
            <person name="Sanchez-Garcia M."/>
            <person name="Sanchez-Ramirez S."/>
            <person name="Szollosi G.J."/>
            <person name="Szarkandi J.G."/>
            <person name="Papp V."/>
            <person name="Albert L."/>
            <person name="Andreopoulos W."/>
            <person name="Angelini C."/>
            <person name="Antonin V."/>
            <person name="Barry K.W."/>
            <person name="Bougher N.L."/>
            <person name="Buchanan P."/>
            <person name="Buyck B."/>
            <person name="Bense V."/>
            <person name="Catcheside P."/>
            <person name="Chovatia M."/>
            <person name="Cooper J."/>
            <person name="Damon W."/>
            <person name="Desjardin D."/>
            <person name="Finy P."/>
            <person name="Geml J."/>
            <person name="Haridas S."/>
            <person name="Hughes K."/>
            <person name="Justo A."/>
            <person name="Karasinski D."/>
            <person name="Kautmanova I."/>
            <person name="Kiss B."/>
            <person name="Kocsube S."/>
            <person name="Kotiranta H."/>
            <person name="LaButti K.M."/>
            <person name="Lechner B.E."/>
            <person name="Liimatainen K."/>
            <person name="Lipzen A."/>
            <person name="Lukacs Z."/>
            <person name="Mihaltcheva S."/>
            <person name="Morgado L.N."/>
            <person name="Niskanen T."/>
            <person name="Noordeloos M.E."/>
            <person name="Ohm R.A."/>
            <person name="Ortiz-Santana B."/>
            <person name="Ovrebo C."/>
            <person name="Racz N."/>
            <person name="Riley R."/>
            <person name="Savchenko A."/>
            <person name="Shiryaev A."/>
            <person name="Soop K."/>
            <person name="Spirin V."/>
            <person name="Szebenyi C."/>
            <person name="Tomsovsky M."/>
            <person name="Tulloss R.E."/>
            <person name="Uehling J."/>
            <person name="Grigoriev I.V."/>
            <person name="Vagvolgyi C."/>
            <person name="Papp T."/>
            <person name="Martin F.M."/>
            <person name="Miettinen O."/>
            <person name="Hibbett D.S."/>
            <person name="Nagy L.G."/>
        </authorList>
    </citation>
    <scope>NUCLEOTIDE SEQUENCE [LARGE SCALE GENOMIC DNA]</scope>
    <source>
        <strain evidence="7 8">CBS 309.79</strain>
    </source>
</reference>
<dbReference type="Pfam" id="PF13041">
    <property type="entry name" value="PPR_2"/>
    <property type="match status" value="1"/>
</dbReference>
<dbReference type="PANTHER" id="PTHR47936">
    <property type="entry name" value="PPR_LONG DOMAIN-CONTAINING PROTEIN"/>
    <property type="match status" value="1"/>
</dbReference>
<feature type="region of interest" description="Disordered" evidence="6">
    <location>
        <begin position="1"/>
        <end position="75"/>
    </location>
</feature>
<dbReference type="EMBL" id="ML178816">
    <property type="protein sequence ID" value="TFL06019.1"/>
    <property type="molecule type" value="Genomic_DNA"/>
</dbReference>
<name>A0A5C3R0C2_9AGAR</name>
<feature type="compositionally biased region" description="Polar residues" evidence="6">
    <location>
        <begin position="575"/>
        <end position="584"/>
    </location>
</feature>
<feature type="compositionally biased region" description="Low complexity" evidence="6">
    <location>
        <begin position="21"/>
        <end position="42"/>
    </location>
</feature>
<accession>A0A5C3R0C2</accession>
<dbReference type="InterPro" id="IPR002885">
    <property type="entry name" value="PPR_rpt"/>
</dbReference>